<accession>A0ABN8XQG5</accession>
<protein>
    <submittedName>
        <fullName evidence="1">Uncharacterized protein</fullName>
    </submittedName>
</protein>
<reference evidence="1" key="1">
    <citation type="submission" date="2023-04" db="EMBL/GenBank/DDBJ databases">
        <authorList>
            <consortium name="ELIXIR-Norway"/>
        </authorList>
    </citation>
    <scope>NUCLEOTIDE SEQUENCE [LARGE SCALE GENOMIC DNA]</scope>
</reference>
<dbReference type="EMBL" id="OX459937">
    <property type="protein sequence ID" value="CAI9151639.1"/>
    <property type="molecule type" value="Genomic_DNA"/>
</dbReference>
<proteinExistence type="predicted"/>
<organism evidence="1 2">
    <name type="scientific">Rangifer tarandus platyrhynchus</name>
    <name type="common">Svalbard reindeer</name>
    <dbReference type="NCBI Taxonomy" id="3082113"/>
    <lineage>
        <taxon>Eukaryota</taxon>
        <taxon>Metazoa</taxon>
        <taxon>Chordata</taxon>
        <taxon>Craniata</taxon>
        <taxon>Vertebrata</taxon>
        <taxon>Euteleostomi</taxon>
        <taxon>Mammalia</taxon>
        <taxon>Eutheria</taxon>
        <taxon>Laurasiatheria</taxon>
        <taxon>Artiodactyla</taxon>
        <taxon>Ruminantia</taxon>
        <taxon>Pecora</taxon>
        <taxon>Cervidae</taxon>
        <taxon>Odocoileinae</taxon>
        <taxon>Rangifer</taxon>
    </lineage>
</organism>
<name>A0ABN8XQG5_RANTA</name>
<evidence type="ECO:0000313" key="1">
    <source>
        <dbReference type="EMBL" id="CAI9151639.1"/>
    </source>
</evidence>
<evidence type="ECO:0000313" key="2">
    <source>
        <dbReference type="Proteomes" id="UP001176941"/>
    </source>
</evidence>
<sequence length="99" mass="10805">MCLSVVISSNARCRESRVWRSRHFEDLQEEEIWGGGSYRMAGNTVGWAVMASGKQGVGVDGVSYAIKSKAGMSNSILALPGIKPLFALFPPHQLQSHKK</sequence>
<gene>
    <name evidence="1" type="ORF">MRATA1EN1_LOCUS601</name>
</gene>
<keyword evidence="2" id="KW-1185">Reference proteome</keyword>
<dbReference type="Proteomes" id="UP001176941">
    <property type="component" value="Chromosome 1"/>
</dbReference>